<dbReference type="AlphaFoldDB" id="A0A1R4FJ67"/>
<proteinExistence type="predicted"/>
<protein>
    <submittedName>
        <fullName evidence="1">Putative ATP/GTP-binding protein</fullName>
    </submittedName>
</protein>
<sequence>MIEWDMGNGDTVNCGAGTEPPSNATINDVSPNCGYVYTQTGTFTITPTSFWVVDWNGGGESGQIRFALTGDGRTIEVGELQSVNVPVPGS</sequence>
<organism evidence="1 2">
    <name type="scientific">Agrococcus casei LMG 22410</name>
    <dbReference type="NCBI Taxonomy" id="1255656"/>
    <lineage>
        <taxon>Bacteria</taxon>
        <taxon>Bacillati</taxon>
        <taxon>Actinomycetota</taxon>
        <taxon>Actinomycetes</taxon>
        <taxon>Micrococcales</taxon>
        <taxon>Microbacteriaceae</taxon>
        <taxon>Agrococcus</taxon>
    </lineage>
</organism>
<name>A0A1R4FJ67_9MICO</name>
<evidence type="ECO:0000313" key="1">
    <source>
        <dbReference type="EMBL" id="SJM55926.1"/>
    </source>
</evidence>
<dbReference type="Proteomes" id="UP000195787">
    <property type="component" value="Unassembled WGS sequence"/>
</dbReference>
<evidence type="ECO:0000313" key="2">
    <source>
        <dbReference type="Proteomes" id="UP000195787"/>
    </source>
</evidence>
<reference evidence="1 2" key="1">
    <citation type="submission" date="2017-02" db="EMBL/GenBank/DDBJ databases">
        <authorList>
            <person name="Peterson S.W."/>
        </authorList>
    </citation>
    <scope>NUCLEOTIDE SEQUENCE [LARGE SCALE GENOMIC DNA]</scope>
    <source>
        <strain evidence="1 2">LMG 22410</strain>
    </source>
</reference>
<keyword evidence="2" id="KW-1185">Reference proteome</keyword>
<dbReference type="EMBL" id="FUHU01000025">
    <property type="protein sequence ID" value="SJM55926.1"/>
    <property type="molecule type" value="Genomic_DNA"/>
</dbReference>
<accession>A0A1R4FJ67</accession>
<gene>
    <name evidence="1" type="ORF">CZ674_04775</name>
</gene>